<accession>A0A6M6E736</accession>
<evidence type="ECO:0000313" key="1">
    <source>
        <dbReference type="EMBL" id="QJX80357.1"/>
    </source>
</evidence>
<gene>
    <name evidence="1" type="ORF">FDZ14_30180</name>
</gene>
<organism evidence="1 2">
    <name type="scientific">Priestia megaterium</name>
    <name type="common">Bacillus megaterium</name>
    <dbReference type="NCBI Taxonomy" id="1404"/>
    <lineage>
        <taxon>Bacteria</taxon>
        <taxon>Bacillati</taxon>
        <taxon>Bacillota</taxon>
        <taxon>Bacilli</taxon>
        <taxon>Bacillales</taxon>
        <taxon>Bacillaceae</taxon>
        <taxon>Priestia</taxon>
    </lineage>
</organism>
<proteinExistence type="predicted"/>
<dbReference type="AlphaFoldDB" id="A0A6M6E736"/>
<dbReference type="Proteomes" id="UP000501076">
    <property type="component" value="Plasmid pFDU301A"/>
</dbReference>
<sequence>MKHLEIKDLLNTVVELERHLPKPINLFNLYIEEVIDLGNKGRALENTDDERNYSYDIQLLINKVALVKPLLDGSDEVIYLKVSDMWPEAQNSLKKILSALGIENITAESDYDNGSWVLQKKYPDLTELIAEELVELAMKISSLKDTDDDRNFAIDITMLLKNFSEIESLIKGEKEEVMLDMNMWEDAQNSFLKVLELTGIEDVGELSNYDHHEWVFRKKSFS</sequence>
<reference evidence="1 2" key="1">
    <citation type="submission" date="2019-10" db="EMBL/GenBank/DDBJ databases">
        <title>Complete genome sequences for adaption low water activity.</title>
        <authorList>
            <person name="Zhao L."/>
            <person name="Zhong J."/>
        </authorList>
    </citation>
    <scope>NUCLEOTIDE SEQUENCE [LARGE SCALE GENOMIC DNA]</scope>
    <source>
        <strain evidence="1 2">FDU301</strain>
        <plasmid evidence="2">pfdu301a</plasmid>
    </source>
</reference>
<dbReference type="EMBL" id="CP045273">
    <property type="protein sequence ID" value="QJX80357.1"/>
    <property type="molecule type" value="Genomic_DNA"/>
</dbReference>
<keyword evidence="1" id="KW-0614">Plasmid</keyword>
<dbReference type="RefSeq" id="WP_171778346.1">
    <property type="nucleotide sequence ID" value="NZ_CP045273.1"/>
</dbReference>
<name>A0A6M6E736_PRIMG</name>
<geneLocation type="plasmid" evidence="2">
    <name>pfdu301a</name>
</geneLocation>
<evidence type="ECO:0000313" key="2">
    <source>
        <dbReference type="Proteomes" id="UP000501076"/>
    </source>
</evidence>
<protein>
    <submittedName>
        <fullName evidence="1">Uncharacterized protein</fullName>
    </submittedName>
</protein>